<evidence type="ECO:0000256" key="1">
    <source>
        <dbReference type="ARBA" id="ARBA00023125"/>
    </source>
</evidence>
<evidence type="ECO:0000256" key="2">
    <source>
        <dbReference type="PROSITE-ProRule" id="PRU00335"/>
    </source>
</evidence>
<keyword evidence="1 2" id="KW-0238">DNA-binding</keyword>
<gene>
    <name evidence="5" type="primary">ethR</name>
    <name evidence="5" type="ORF">AOLFYP35_00734</name>
</gene>
<dbReference type="InterPro" id="IPR001647">
    <property type="entry name" value="HTH_TetR"/>
</dbReference>
<dbReference type="GO" id="GO:0003700">
    <property type="term" value="F:DNA-binding transcription factor activity"/>
    <property type="evidence" value="ECO:0007669"/>
    <property type="project" value="TreeGrafter"/>
</dbReference>
<dbReference type="GO" id="GO:0000976">
    <property type="term" value="F:transcription cis-regulatory region binding"/>
    <property type="evidence" value="ECO:0007669"/>
    <property type="project" value="TreeGrafter"/>
</dbReference>
<dbReference type="PRINTS" id="PR00455">
    <property type="entry name" value="HTHTETR"/>
</dbReference>
<dbReference type="AlphaFoldDB" id="A0A6N2S890"/>
<dbReference type="EMBL" id="CACRSM010000002">
    <property type="protein sequence ID" value="VYS89442.1"/>
    <property type="molecule type" value="Genomic_DNA"/>
</dbReference>
<protein>
    <submittedName>
        <fullName evidence="5">HTH-type transcriptional regulator EthR</fullName>
    </submittedName>
</protein>
<dbReference type="InterPro" id="IPR009057">
    <property type="entry name" value="Homeodomain-like_sf"/>
</dbReference>
<proteinExistence type="predicted"/>
<feature type="DNA-binding region" description="H-T-H motif" evidence="2">
    <location>
        <begin position="46"/>
        <end position="65"/>
    </location>
</feature>
<name>A0A6N2S890_9ACTO</name>
<feature type="region of interest" description="Disordered" evidence="3">
    <location>
        <begin position="1"/>
        <end position="23"/>
    </location>
</feature>
<dbReference type="SUPFAM" id="SSF46689">
    <property type="entry name" value="Homeodomain-like"/>
    <property type="match status" value="1"/>
</dbReference>
<accession>A0A6N2S890</accession>
<dbReference type="PROSITE" id="PS50977">
    <property type="entry name" value="HTH_TETR_2"/>
    <property type="match status" value="1"/>
</dbReference>
<evidence type="ECO:0000313" key="5">
    <source>
        <dbReference type="EMBL" id="VYS89442.1"/>
    </source>
</evidence>
<organism evidence="5">
    <name type="scientific">Schaalia odontolytica</name>
    <dbReference type="NCBI Taxonomy" id="1660"/>
    <lineage>
        <taxon>Bacteria</taxon>
        <taxon>Bacillati</taxon>
        <taxon>Actinomycetota</taxon>
        <taxon>Actinomycetes</taxon>
        <taxon>Actinomycetales</taxon>
        <taxon>Actinomycetaceae</taxon>
        <taxon>Schaalia</taxon>
    </lineage>
</organism>
<dbReference type="Gene3D" id="1.10.357.10">
    <property type="entry name" value="Tetracycline Repressor, domain 2"/>
    <property type="match status" value="1"/>
</dbReference>
<dbReference type="Pfam" id="PF00440">
    <property type="entry name" value="TetR_N"/>
    <property type="match status" value="1"/>
</dbReference>
<dbReference type="PANTHER" id="PTHR30055:SF219">
    <property type="entry name" value="TRANSCRIPTIONAL REGULATORY PROTEIN"/>
    <property type="match status" value="1"/>
</dbReference>
<evidence type="ECO:0000256" key="3">
    <source>
        <dbReference type="SAM" id="MobiDB-lite"/>
    </source>
</evidence>
<evidence type="ECO:0000259" key="4">
    <source>
        <dbReference type="PROSITE" id="PS50977"/>
    </source>
</evidence>
<feature type="domain" description="HTH tetR-type" evidence="4">
    <location>
        <begin position="23"/>
        <end position="83"/>
    </location>
</feature>
<sequence length="257" mass="28965">MSEDENSQTGPARKKRGSYSVGRSTRTTIIRGATQLLSMRGYYGFSLRDLAEEIGVSHPTVMYHFPTKDALVLNVIEAFEEAFGIFDVEVVTAETEDGTPGDPILEERGAKVTTMNEWIAAHLRLAAAPDNQVMTDLDRVFTVESVNDSHPAHDHFSYRVDAMLQLLEKLAKEMPDYDPENPVDTRRLVERWYGMVILGGWDGERFDSRELIIKYLAFAVRELRYSAEQLLALGSMIPRKAAAPFQQLLVEYSSAQN</sequence>
<dbReference type="InterPro" id="IPR050109">
    <property type="entry name" value="HTH-type_TetR-like_transc_reg"/>
</dbReference>
<dbReference type="PANTHER" id="PTHR30055">
    <property type="entry name" value="HTH-TYPE TRANSCRIPTIONAL REGULATOR RUTR"/>
    <property type="match status" value="1"/>
</dbReference>
<reference evidence="5" key="1">
    <citation type="submission" date="2019-11" db="EMBL/GenBank/DDBJ databases">
        <authorList>
            <person name="Feng L."/>
        </authorList>
    </citation>
    <scope>NUCLEOTIDE SEQUENCE</scope>
    <source>
        <strain evidence="5">AodontolyticusLFYP35</strain>
    </source>
</reference>